<evidence type="ECO:0000313" key="3">
    <source>
        <dbReference type="Proteomes" id="UP000439903"/>
    </source>
</evidence>
<dbReference type="InterPro" id="IPR002925">
    <property type="entry name" value="Dienelactn_hydro"/>
</dbReference>
<dbReference type="InterPro" id="IPR032710">
    <property type="entry name" value="NTF2-like_dom_sf"/>
</dbReference>
<dbReference type="InterPro" id="IPR029058">
    <property type="entry name" value="AB_hydrolase_fold"/>
</dbReference>
<dbReference type="OrthoDB" id="5440at2759"/>
<dbReference type="InterPro" id="IPR009959">
    <property type="entry name" value="Cyclase_SnoaL-like"/>
</dbReference>
<dbReference type="AlphaFoldDB" id="A0A8H4ER99"/>
<dbReference type="Pfam" id="PF01738">
    <property type="entry name" value="DLH"/>
    <property type="match status" value="1"/>
</dbReference>
<evidence type="ECO:0000259" key="1">
    <source>
        <dbReference type="Pfam" id="PF01738"/>
    </source>
</evidence>
<dbReference type="SUPFAM" id="SSF53474">
    <property type="entry name" value="alpha/beta-Hydrolases"/>
    <property type="match status" value="1"/>
</dbReference>
<gene>
    <name evidence="2" type="ORF">F8M41_006683</name>
</gene>
<dbReference type="Gene3D" id="3.40.50.1820">
    <property type="entry name" value="alpha/beta hydrolase"/>
    <property type="match status" value="1"/>
</dbReference>
<keyword evidence="3" id="KW-1185">Reference proteome</keyword>
<dbReference type="GO" id="GO:0030638">
    <property type="term" value="P:polyketide metabolic process"/>
    <property type="evidence" value="ECO:0007669"/>
    <property type="project" value="InterPro"/>
</dbReference>
<comment type="caution">
    <text evidence="2">The sequence shown here is derived from an EMBL/GenBank/DDBJ whole genome shotgun (WGS) entry which is preliminary data.</text>
</comment>
<dbReference type="Gene3D" id="3.10.450.50">
    <property type="match status" value="1"/>
</dbReference>
<dbReference type="EMBL" id="WTPW01000167">
    <property type="protein sequence ID" value="KAF0540163.1"/>
    <property type="molecule type" value="Genomic_DNA"/>
</dbReference>
<proteinExistence type="predicted"/>
<dbReference type="PANTHER" id="PTHR38436:SF3">
    <property type="entry name" value="CARBOXYMETHYLENEBUTENOLIDASE-RELATED"/>
    <property type="match status" value="1"/>
</dbReference>
<name>A0A8H4ER99_GIGMA</name>
<sequence>MSTRSETIKISTPEGDQPSSFFLAFLSRPPQGSGPGLIFITENLNINQEIEKEAIALSEEGYVVLVPDLSLFSSDNKYMIICIERAIHRLTSVPERIGKMGIVGRGKGGDIAIQLMSKASHDQQNPCLIDCGVAYYPTMFEDHVSDLMKIRVPFVIHIPADEKSNVATFIDQIKQSSSNGLVDIFKYERMSYGFAAPENQNSAEINGITRMAFTRSLNILRKVLGPYFDLSALWDKHIEYEFETKNVQMTMSTMTNEAYVNHVPTMAGAVGQKQIAQFYEHHFIHCNPPDSRIIPISRTIGLDRLVDEMVFCFTHTQEVDWILPGVAPTNKYVEIPLVVIVNFRGDKLHSEHIYWDQASVLAQIGLLNKEGLPITGAEQAKKVIDVNLPGYRFHKDVIFE</sequence>
<dbReference type="Proteomes" id="UP000439903">
    <property type="component" value="Unassembled WGS sequence"/>
</dbReference>
<accession>A0A8H4ER99</accession>
<organism evidence="2 3">
    <name type="scientific">Gigaspora margarita</name>
    <dbReference type="NCBI Taxonomy" id="4874"/>
    <lineage>
        <taxon>Eukaryota</taxon>
        <taxon>Fungi</taxon>
        <taxon>Fungi incertae sedis</taxon>
        <taxon>Mucoromycota</taxon>
        <taxon>Glomeromycotina</taxon>
        <taxon>Glomeromycetes</taxon>
        <taxon>Diversisporales</taxon>
        <taxon>Gigasporaceae</taxon>
        <taxon>Gigaspora</taxon>
    </lineage>
</organism>
<dbReference type="PANTHER" id="PTHR38436">
    <property type="entry name" value="POLYKETIDE CYCLASE SNOAL-LIKE DOMAIN"/>
    <property type="match status" value="1"/>
</dbReference>
<reference evidence="2 3" key="1">
    <citation type="journal article" date="2019" name="Environ. Microbiol.">
        <title>At the nexus of three kingdoms: the genome of the mycorrhizal fungus Gigaspora margarita provides insights into plant, endobacterial and fungal interactions.</title>
        <authorList>
            <person name="Venice F."/>
            <person name="Ghignone S."/>
            <person name="Salvioli di Fossalunga A."/>
            <person name="Amselem J."/>
            <person name="Novero M."/>
            <person name="Xianan X."/>
            <person name="Sedzielewska Toro K."/>
            <person name="Morin E."/>
            <person name="Lipzen A."/>
            <person name="Grigoriev I.V."/>
            <person name="Henrissat B."/>
            <person name="Martin F.M."/>
            <person name="Bonfante P."/>
        </authorList>
    </citation>
    <scope>NUCLEOTIDE SEQUENCE [LARGE SCALE GENOMIC DNA]</scope>
    <source>
        <strain evidence="2 3">BEG34</strain>
    </source>
</reference>
<dbReference type="GO" id="GO:0016787">
    <property type="term" value="F:hydrolase activity"/>
    <property type="evidence" value="ECO:0007669"/>
    <property type="project" value="InterPro"/>
</dbReference>
<feature type="domain" description="Dienelactone hydrolase" evidence="1">
    <location>
        <begin position="84"/>
        <end position="203"/>
    </location>
</feature>
<evidence type="ECO:0000313" key="2">
    <source>
        <dbReference type="EMBL" id="KAF0540163.1"/>
    </source>
</evidence>
<protein>
    <submittedName>
        <fullName evidence="2">Carboxymethylenebutenolidase</fullName>
    </submittedName>
</protein>
<dbReference type="SUPFAM" id="SSF54427">
    <property type="entry name" value="NTF2-like"/>
    <property type="match status" value="1"/>
</dbReference>